<feature type="domain" description="HicB-like antitoxin of toxin-antitoxin system" evidence="1">
    <location>
        <begin position="5"/>
        <end position="51"/>
    </location>
</feature>
<organism evidence="2 3">
    <name type="scientific">Fimbriimonas ginsengisoli</name>
    <dbReference type="NCBI Taxonomy" id="1005039"/>
    <lineage>
        <taxon>Bacteria</taxon>
        <taxon>Bacillati</taxon>
        <taxon>Armatimonadota</taxon>
        <taxon>Fimbriimonadia</taxon>
        <taxon>Fimbriimonadales</taxon>
        <taxon>Fimbriimonadaceae</taxon>
        <taxon>Fimbriimonas</taxon>
    </lineage>
</organism>
<dbReference type="InterPro" id="IPR031807">
    <property type="entry name" value="HicB-like"/>
</dbReference>
<proteinExistence type="predicted"/>
<comment type="caution">
    <text evidence="2">The sequence shown here is derived from an EMBL/GenBank/DDBJ whole genome shotgun (WGS) entry which is preliminary data.</text>
</comment>
<dbReference type="InterPro" id="IPR035069">
    <property type="entry name" value="TTHA1013/TTHA0281-like"/>
</dbReference>
<dbReference type="PANTHER" id="PTHR34504">
    <property type="entry name" value="ANTITOXIN HICB"/>
    <property type="match status" value="1"/>
</dbReference>
<dbReference type="AlphaFoldDB" id="A0A931LUL8"/>
<evidence type="ECO:0000313" key="3">
    <source>
        <dbReference type="Proteomes" id="UP000727962"/>
    </source>
</evidence>
<evidence type="ECO:0000313" key="2">
    <source>
        <dbReference type="EMBL" id="MBI1755992.1"/>
    </source>
</evidence>
<evidence type="ECO:0000259" key="1">
    <source>
        <dbReference type="Pfam" id="PF15919"/>
    </source>
</evidence>
<dbReference type="Proteomes" id="UP000727962">
    <property type="component" value="Unassembled WGS sequence"/>
</dbReference>
<name>A0A931LUL8_FIMGI</name>
<dbReference type="PANTHER" id="PTHR34504:SF2">
    <property type="entry name" value="UPF0150 PROTEIN SSL0259"/>
    <property type="match status" value="1"/>
</dbReference>
<dbReference type="InterPro" id="IPR051404">
    <property type="entry name" value="TA_system_antitoxin"/>
</dbReference>
<dbReference type="SUPFAM" id="SSF143100">
    <property type="entry name" value="TTHA1013/TTHA0281-like"/>
    <property type="match status" value="1"/>
</dbReference>
<gene>
    <name evidence="2" type="ORF">HYR64_02675</name>
</gene>
<reference evidence="2" key="1">
    <citation type="submission" date="2020-07" db="EMBL/GenBank/DDBJ databases">
        <title>Huge and variable diversity of episymbiotic CPR bacteria and DPANN archaea in groundwater ecosystems.</title>
        <authorList>
            <person name="He C.Y."/>
            <person name="Keren R."/>
            <person name="Whittaker M."/>
            <person name="Farag I.F."/>
            <person name="Doudna J."/>
            <person name="Cate J.H.D."/>
            <person name="Banfield J.F."/>
        </authorList>
    </citation>
    <scope>NUCLEOTIDE SEQUENCE</scope>
    <source>
        <strain evidence="2">NC_groundwater_17_Pr7_B-0.1um_64_12</strain>
    </source>
</reference>
<protein>
    <submittedName>
        <fullName evidence="2">Type II toxin-antitoxin system HicB family antitoxin</fullName>
    </submittedName>
</protein>
<sequence>MVLHIVLEPGEDGFILASVPALPGCHTQGRTREEAVANAEEAIRGWLASQDVQEPAQGSEIVEIAV</sequence>
<accession>A0A931LUL8</accession>
<dbReference type="Pfam" id="PF15919">
    <property type="entry name" value="HicB_lk_antitox"/>
    <property type="match status" value="1"/>
</dbReference>
<dbReference type="EMBL" id="JACOSL010000017">
    <property type="protein sequence ID" value="MBI1755992.1"/>
    <property type="molecule type" value="Genomic_DNA"/>
</dbReference>
<dbReference type="Gene3D" id="3.30.160.250">
    <property type="match status" value="1"/>
</dbReference>